<name>R8AVZ6_PLESH</name>
<dbReference type="Proteomes" id="UP000014012">
    <property type="component" value="Unassembled WGS sequence"/>
</dbReference>
<feature type="domain" description="CENP-V/GFA" evidence="5">
    <location>
        <begin position="7"/>
        <end position="124"/>
    </location>
</feature>
<dbReference type="GO" id="GO:0046872">
    <property type="term" value="F:metal ion binding"/>
    <property type="evidence" value="ECO:0007669"/>
    <property type="project" value="UniProtKB-KW"/>
</dbReference>
<proteinExistence type="inferred from homology"/>
<reference evidence="6 7" key="1">
    <citation type="journal article" date="2013" name="Genome Announc.">
        <title>Genome Sequence of Plesiomonas shigelloides Strain 302-73 (Serotype O1).</title>
        <authorList>
            <person name="Pique N."/>
            <person name="Aquilini E."/>
            <person name="Alioto T."/>
            <person name="Minana-Galbis D."/>
            <person name="Tomas J.M."/>
        </authorList>
    </citation>
    <scope>NUCLEOTIDE SEQUENCE [LARGE SCALE GENOMIC DNA]</scope>
    <source>
        <strain evidence="6 7">302-73</strain>
    </source>
</reference>
<dbReference type="AlphaFoldDB" id="R8AVZ6"/>
<dbReference type="HOGENOM" id="CLU_055491_4_2_6"/>
<comment type="similarity">
    <text evidence="1">Belongs to the Gfa family.</text>
</comment>
<dbReference type="Gene3D" id="3.90.1590.10">
    <property type="entry name" value="glutathione-dependent formaldehyde- activating enzyme (gfa)"/>
    <property type="match status" value="1"/>
</dbReference>
<evidence type="ECO:0000256" key="4">
    <source>
        <dbReference type="ARBA" id="ARBA00023239"/>
    </source>
</evidence>
<sequence length="128" mass="14503">MIKMDFFTGSCLCGNVSITINGPIEHVIHCHCRMCQKSHGSSYASFGLVRKENITIRANDSISSYRSSISVTRSFCRKCGSNIEWNDNSNYNSKYRSFSLGLLDSEFSPSSEEHIFMTEHPLWDKSSD</sequence>
<dbReference type="InterPro" id="IPR006913">
    <property type="entry name" value="CENP-V/GFA"/>
</dbReference>
<comment type="caution">
    <text evidence="6">The sequence shown here is derived from an EMBL/GenBank/DDBJ whole genome shotgun (WGS) entry which is preliminary data.</text>
</comment>
<dbReference type="InterPro" id="IPR011057">
    <property type="entry name" value="Mss4-like_sf"/>
</dbReference>
<keyword evidence="3" id="KW-0862">Zinc</keyword>
<accession>R8AVZ6</accession>
<dbReference type="SUPFAM" id="SSF51316">
    <property type="entry name" value="Mss4-like"/>
    <property type="match status" value="1"/>
</dbReference>
<dbReference type="PANTHER" id="PTHR33337">
    <property type="entry name" value="GFA DOMAIN-CONTAINING PROTEIN"/>
    <property type="match status" value="1"/>
</dbReference>
<evidence type="ECO:0000259" key="5">
    <source>
        <dbReference type="PROSITE" id="PS51891"/>
    </source>
</evidence>
<dbReference type="Pfam" id="PF04828">
    <property type="entry name" value="GFA"/>
    <property type="match status" value="1"/>
</dbReference>
<evidence type="ECO:0000256" key="3">
    <source>
        <dbReference type="ARBA" id="ARBA00022833"/>
    </source>
</evidence>
<keyword evidence="4" id="KW-0456">Lyase</keyword>
<evidence type="ECO:0000256" key="1">
    <source>
        <dbReference type="ARBA" id="ARBA00005495"/>
    </source>
</evidence>
<dbReference type="EMBL" id="AQQO01000005">
    <property type="protein sequence ID" value="EON90509.1"/>
    <property type="molecule type" value="Genomic_DNA"/>
</dbReference>
<protein>
    <recommendedName>
        <fullName evidence="5">CENP-V/GFA domain-containing protein</fullName>
    </recommendedName>
</protein>
<evidence type="ECO:0000256" key="2">
    <source>
        <dbReference type="ARBA" id="ARBA00022723"/>
    </source>
</evidence>
<dbReference type="PROSITE" id="PS51891">
    <property type="entry name" value="CENP_V_GFA"/>
    <property type="match status" value="1"/>
</dbReference>
<organism evidence="6 7">
    <name type="scientific">Plesiomonas shigelloides 302-73</name>
    <dbReference type="NCBI Taxonomy" id="1315976"/>
    <lineage>
        <taxon>Bacteria</taxon>
        <taxon>Pseudomonadati</taxon>
        <taxon>Pseudomonadota</taxon>
        <taxon>Gammaproteobacteria</taxon>
        <taxon>Enterobacterales</taxon>
        <taxon>Enterobacteriaceae</taxon>
        <taxon>Plesiomonas</taxon>
    </lineage>
</organism>
<keyword evidence="2" id="KW-0479">Metal-binding</keyword>
<gene>
    <name evidence="6" type="ORF">PLESHI_00085</name>
</gene>
<dbReference type="GO" id="GO:0016846">
    <property type="term" value="F:carbon-sulfur lyase activity"/>
    <property type="evidence" value="ECO:0007669"/>
    <property type="project" value="InterPro"/>
</dbReference>
<dbReference type="PANTHER" id="PTHR33337:SF40">
    <property type="entry name" value="CENP-V_GFA DOMAIN-CONTAINING PROTEIN-RELATED"/>
    <property type="match status" value="1"/>
</dbReference>
<evidence type="ECO:0000313" key="6">
    <source>
        <dbReference type="EMBL" id="EON90509.1"/>
    </source>
</evidence>
<keyword evidence="7" id="KW-1185">Reference proteome</keyword>
<evidence type="ECO:0000313" key="7">
    <source>
        <dbReference type="Proteomes" id="UP000014012"/>
    </source>
</evidence>